<dbReference type="Pfam" id="PF12680">
    <property type="entry name" value="SnoaL_2"/>
    <property type="match status" value="1"/>
</dbReference>
<dbReference type="Gene3D" id="3.10.450.50">
    <property type="match status" value="1"/>
</dbReference>
<name>A0A2T4IGA2_9RHOO</name>
<gene>
    <name evidence="2" type="ORF">C8261_08000</name>
</gene>
<evidence type="ECO:0000313" key="2">
    <source>
        <dbReference type="EMBL" id="PTD96746.1"/>
    </source>
</evidence>
<reference evidence="2 3" key="2">
    <citation type="submission" date="2018-04" db="EMBL/GenBank/DDBJ databases">
        <title>Thauera lacus sp. nov., isolated from an saline lake in Inner Mongolia, China.</title>
        <authorList>
            <person name="Liang Q.-Y."/>
        </authorList>
    </citation>
    <scope>NUCLEOTIDE SEQUENCE [LARGE SCALE GENOMIC DNA]</scope>
    <source>
        <strain evidence="2 3">D20</strain>
    </source>
</reference>
<comment type="caution">
    <text evidence="2">The sequence shown here is derived from an EMBL/GenBank/DDBJ whole genome shotgun (WGS) entry which is preliminary data.</text>
</comment>
<keyword evidence="2" id="KW-0413">Isomerase</keyword>
<dbReference type="GO" id="GO:0016853">
    <property type="term" value="F:isomerase activity"/>
    <property type="evidence" value="ECO:0007669"/>
    <property type="project" value="UniProtKB-KW"/>
</dbReference>
<dbReference type="RefSeq" id="WP_107493147.1">
    <property type="nucleotide sequence ID" value="NZ_PZKC01000005.1"/>
</dbReference>
<feature type="domain" description="SnoaL-like" evidence="1">
    <location>
        <begin position="10"/>
        <end position="110"/>
    </location>
</feature>
<dbReference type="InterPro" id="IPR032710">
    <property type="entry name" value="NTF2-like_dom_sf"/>
</dbReference>
<dbReference type="Proteomes" id="UP000241193">
    <property type="component" value="Unassembled WGS sequence"/>
</dbReference>
<organism evidence="2 3">
    <name type="scientific">Pseudothauera lacus</name>
    <dbReference type="NCBI Taxonomy" id="2136175"/>
    <lineage>
        <taxon>Bacteria</taxon>
        <taxon>Pseudomonadati</taxon>
        <taxon>Pseudomonadota</taxon>
        <taxon>Betaproteobacteria</taxon>
        <taxon>Rhodocyclales</taxon>
        <taxon>Zoogloeaceae</taxon>
        <taxon>Pseudothauera</taxon>
    </lineage>
</organism>
<dbReference type="SUPFAM" id="SSF54427">
    <property type="entry name" value="NTF2-like"/>
    <property type="match status" value="1"/>
</dbReference>
<dbReference type="OrthoDB" id="1115105at2"/>
<protein>
    <submittedName>
        <fullName evidence="2">Isomerase</fullName>
    </submittedName>
</protein>
<dbReference type="InterPro" id="IPR037401">
    <property type="entry name" value="SnoaL-like"/>
</dbReference>
<evidence type="ECO:0000313" key="3">
    <source>
        <dbReference type="Proteomes" id="UP000241193"/>
    </source>
</evidence>
<accession>A0A2T4IGA2</accession>
<dbReference type="AlphaFoldDB" id="A0A2T4IGA2"/>
<dbReference type="EMBL" id="PZKC01000005">
    <property type="protein sequence ID" value="PTD96746.1"/>
    <property type="molecule type" value="Genomic_DNA"/>
</dbReference>
<sequence>MSTAAAIARVASFYENLDQRALQRIGEIYAPAAQFKDPFNEVCGVDAIAHVFQHMFATVDDPRFRVERSFGDGDEAMLVWVFSFGAAARRRSVRGVSHLRFDDRGRVVAHRDYWDPAEELYTGVPLLGGLMRWLRRRLSAGTMPSP</sequence>
<evidence type="ECO:0000259" key="1">
    <source>
        <dbReference type="Pfam" id="PF12680"/>
    </source>
</evidence>
<proteinExistence type="predicted"/>
<keyword evidence="3" id="KW-1185">Reference proteome</keyword>
<reference evidence="2 3" key="1">
    <citation type="submission" date="2018-03" db="EMBL/GenBank/DDBJ databases">
        <authorList>
            <person name="Keele B.F."/>
        </authorList>
    </citation>
    <scope>NUCLEOTIDE SEQUENCE [LARGE SCALE GENOMIC DNA]</scope>
    <source>
        <strain evidence="2 3">D20</strain>
    </source>
</reference>